<sequence length="102" mass="11364">MFVPNLVAQSLAVCPVEDRHTDTNTFFFSLVESDAPLTYLFPLTLLPFRLAAVSVGNVNLSTLGGPGRIFTNPTLIHKRLEISQYDWLPPLKVCDVVFSLRT</sequence>
<proteinExistence type="predicted"/>
<comment type="caution">
    <text evidence="1">The sequence shown here is derived from an EMBL/GenBank/DDBJ whole genome shotgun (WGS) entry which is preliminary data.</text>
</comment>
<name>A0A4Y2AH58_ARAVE</name>
<dbReference type="AlphaFoldDB" id="A0A4Y2AH58"/>
<evidence type="ECO:0000313" key="1">
    <source>
        <dbReference type="EMBL" id="GBL79070.1"/>
    </source>
</evidence>
<organism evidence="1 2">
    <name type="scientific">Araneus ventricosus</name>
    <name type="common">Orbweaver spider</name>
    <name type="synonym">Epeira ventricosa</name>
    <dbReference type="NCBI Taxonomy" id="182803"/>
    <lineage>
        <taxon>Eukaryota</taxon>
        <taxon>Metazoa</taxon>
        <taxon>Ecdysozoa</taxon>
        <taxon>Arthropoda</taxon>
        <taxon>Chelicerata</taxon>
        <taxon>Arachnida</taxon>
        <taxon>Araneae</taxon>
        <taxon>Araneomorphae</taxon>
        <taxon>Entelegynae</taxon>
        <taxon>Araneoidea</taxon>
        <taxon>Araneidae</taxon>
        <taxon>Araneus</taxon>
    </lineage>
</organism>
<evidence type="ECO:0000313" key="2">
    <source>
        <dbReference type="Proteomes" id="UP000499080"/>
    </source>
</evidence>
<reference evidence="1 2" key="1">
    <citation type="journal article" date="2019" name="Sci. Rep.">
        <title>Orb-weaving spider Araneus ventricosus genome elucidates the spidroin gene catalogue.</title>
        <authorList>
            <person name="Kono N."/>
            <person name="Nakamura H."/>
            <person name="Ohtoshi R."/>
            <person name="Moran D.A.P."/>
            <person name="Shinohara A."/>
            <person name="Yoshida Y."/>
            <person name="Fujiwara M."/>
            <person name="Mori M."/>
            <person name="Tomita M."/>
            <person name="Arakawa K."/>
        </authorList>
    </citation>
    <scope>NUCLEOTIDE SEQUENCE [LARGE SCALE GENOMIC DNA]</scope>
</reference>
<dbReference type="Proteomes" id="UP000499080">
    <property type="component" value="Unassembled WGS sequence"/>
</dbReference>
<dbReference type="EMBL" id="BGPR01080519">
    <property type="protein sequence ID" value="GBL79070.1"/>
    <property type="molecule type" value="Genomic_DNA"/>
</dbReference>
<accession>A0A4Y2AH58</accession>
<keyword evidence="2" id="KW-1185">Reference proteome</keyword>
<protein>
    <submittedName>
        <fullName evidence="1">Uncharacterized protein</fullName>
    </submittedName>
</protein>
<gene>
    <name evidence="1" type="ORF">AVEN_69555_1</name>
</gene>